<evidence type="ECO:0000313" key="7">
    <source>
        <dbReference type="Proteomes" id="UP001222027"/>
    </source>
</evidence>
<organism evidence="6 7">
    <name type="scientific">Ensete ventricosum</name>
    <name type="common">Abyssinian banana</name>
    <name type="synonym">Musa ensete</name>
    <dbReference type="NCBI Taxonomy" id="4639"/>
    <lineage>
        <taxon>Eukaryota</taxon>
        <taxon>Viridiplantae</taxon>
        <taxon>Streptophyta</taxon>
        <taxon>Embryophyta</taxon>
        <taxon>Tracheophyta</taxon>
        <taxon>Spermatophyta</taxon>
        <taxon>Magnoliopsida</taxon>
        <taxon>Liliopsida</taxon>
        <taxon>Zingiberales</taxon>
        <taxon>Musaceae</taxon>
        <taxon>Ensete</taxon>
    </lineage>
</organism>
<dbReference type="GO" id="GO:0000278">
    <property type="term" value="P:mitotic cell cycle"/>
    <property type="evidence" value="ECO:0007669"/>
    <property type="project" value="InterPro"/>
</dbReference>
<evidence type="ECO:0000313" key="6">
    <source>
        <dbReference type="EMBL" id="KAJ8458846.1"/>
    </source>
</evidence>
<comment type="subcellular location">
    <subcellularLocation>
        <location evidence="2">Cytoplasm</location>
    </subcellularLocation>
    <subcellularLocation>
        <location evidence="1">Nucleus</location>
    </subcellularLocation>
</comment>
<evidence type="ECO:0000256" key="3">
    <source>
        <dbReference type="ARBA" id="ARBA00022490"/>
    </source>
</evidence>
<keyword evidence="3" id="KW-0963">Cytoplasm</keyword>
<evidence type="ECO:0000259" key="5">
    <source>
        <dbReference type="Pfam" id="PF13943"/>
    </source>
</evidence>
<evidence type="ECO:0000256" key="4">
    <source>
        <dbReference type="ARBA" id="ARBA00023242"/>
    </source>
</evidence>
<dbReference type="EMBL" id="JAQQAF010000009">
    <property type="protein sequence ID" value="KAJ8458846.1"/>
    <property type="molecule type" value="Genomic_DNA"/>
</dbReference>
<dbReference type="GO" id="GO:0005737">
    <property type="term" value="C:cytoplasm"/>
    <property type="evidence" value="ECO:0007669"/>
    <property type="project" value="UniProtKB-SubCell"/>
</dbReference>
<sequence length="128" mass="13259">MAEGAAAEAKGEIQKNTAAGRAYQSLALKIWPPTQRTREAVLHRLVETLTSQSVLSKRYGSLPGDEAAAVAGAIEEEAFSAASAASVDGGADDDGMEVLHVYSQEISRRMVESAKARAAASAAAPNNS</sequence>
<dbReference type="InterPro" id="IPR025265">
    <property type="entry name" value="WPP_dom"/>
</dbReference>
<protein>
    <recommendedName>
        <fullName evidence="5">WPP domain-containing protein</fullName>
    </recommendedName>
</protein>
<dbReference type="InterPro" id="IPR044692">
    <property type="entry name" value="WPP1/2/3"/>
</dbReference>
<evidence type="ECO:0000256" key="2">
    <source>
        <dbReference type="ARBA" id="ARBA00004496"/>
    </source>
</evidence>
<dbReference type="GO" id="GO:0048527">
    <property type="term" value="P:lateral root development"/>
    <property type="evidence" value="ECO:0007669"/>
    <property type="project" value="InterPro"/>
</dbReference>
<dbReference type="PANTHER" id="PTHR34362:SF1">
    <property type="entry name" value="WPP DOMAIN-CONTAINING PROTEIN 1-RELATED"/>
    <property type="match status" value="1"/>
</dbReference>
<keyword evidence="7" id="KW-1185">Reference proteome</keyword>
<dbReference type="GO" id="GO:0005634">
    <property type="term" value="C:nucleus"/>
    <property type="evidence" value="ECO:0007669"/>
    <property type="project" value="UniProtKB-SubCell"/>
</dbReference>
<accession>A0AAV8NZI9</accession>
<dbReference type="Proteomes" id="UP001222027">
    <property type="component" value="Unassembled WGS sequence"/>
</dbReference>
<evidence type="ECO:0000256" key="1">
    <source>
        <dbReference type="ARBA" id="ARBA00004123"/>
    </source>
</evidence>
<feature type="domain" description="WPP" evidence="5">
    <location>
        <begin position="28"/>
        <end position="123"/>
    </location>
</feature>
<proteinExistence type="predicted"/>
<reference evidence="6 7" key="1">
    <citation type="submission" date="2022-12" db="EMBL/GenBank/DDBJ databases">
        <title>Chromosome-scale assembly of the Ensete ventricosum genome.</title>
        <authorList>
            <person name="Dussert Y."/>
            <person name="Stocks J."/>
            <person name="Wendawek A."/>
            <person name="Woldeyes F."/>
            <person name="Nichols R.A."/>
            <person name="Borrell J.S."/>
        </authorList>
    </citation>
    <scope>NUCLEOTIDE SEQUENCE [LARGE SCALE GENOMIC DNA]</scope>
    <source>
        <strain evidence="7">cv. Maze</strain>
        <tissue evidence="6">Seeds</tissue>
    </source>
</reference>
<dbReference type="Gene3D" id="1.10.246.200">
    <property type="entry name" value="WPP domain"/>
    <property type="match status" value="1"/>
</dbReference>
<comment type="caution">
    <text evidence="6">The sequence shown here is derived from an EMBL/GenBank/DDBJ whole genome shotgun (WGS) entry which is preliminary data.</text>
</comment>
<dbReference type="InterPro" id="IPR038214">
    <property type="entry name" value="WPP_sf"/>
</dbReference>
<keyword evidence="4" id="KW-0539">Nucleus</keyword>
<gene>
    <name evidence="6" type="ORF">OPV22_031772</name>
</gene>
<name>A0AAV8NZI9_ENSVE</name>
<dbReference type="AlphaFoldDB" id="A0AAV8NZI9"/>
<dbReference type="PANTHER" id="PTHR34362">
    <property type="entry name" value="WPP DOMAIN-CONTAINING PROTEIN 1-RELATED"/>
    <property type="match status" value="1"/>
</dbReference>
<dbReference type="Pfam" id="PF13943">
    <property type="entry name" value="WPP"/>
    <property type="match status" value="1"/>
</dbReference>